<evidence type="ECO:0000313" key="4">
    <source>
        <dbReference type="Proteomes" id="UP001202244"/>
    </source>
</evidence>
<protein>
    <submittedName>
        <fullName evidence="3">DUF1998 domain-containing protein</fullName>
    </submittedName>
</protein>
<sequence length="623" mass="68379">MTPSPRRRRRPASDLGTAAPPRRTHPVKGAVRRAQLITTYGVGALIAVDNESFIVSGLDDADRSWSRTEAKKIVEPRLTSLLGIAYFRLPPASGDSSEDGVRVKRFPWWQSCSKCELLGPYKDFGSPAGKSVCPTCSDNPLTPSRFVMACEQGHIEDFPYWKWLHRKGRGQGVSSGRCGGTMRLRSTGSTTSLRAVVLSCSCGVPDVSMEGAFRQRDLADLGITCSGRRPWLDGAPAEHCTKPPRTLQRGSSSVWQPVLRSALSIPPWSRDDPLAGAVREHQDALRGYDDPAHIAIHLRGALKGVDVDLERVMALLHDGSLDQDVPVEDRYHRILRDEYDSLSAGNADDVQQQDHDEDFVCVPPSTGAELLTPFGLRAPMLVKRLREVRALTSFTRVVDPQAVGPTYHAPLSLHRRDWLPALEVRGEGLFLRLDENRLLQWERNVTIRTRIDELRTNHTAHLREYHTGDGEPRVSPASPRYVLLHTLAHILISEWSLEAGYPSSALRERLYCDEDMAGLLVYTATSDSAGSLGGLVAQGEPTRLAASLDSALRRASWCSTDPLCVESRATGVGGANHVACHACVMLAETSCEINNLLLDRAMLIGTPEDPGLGFFTGTLDPTV</sequence>
<dbReference type="EMBL" id="CP093846">
    <property type="protein sequence ID" value="UNS97220.1"/>
    <property type="molecule type" value="Genomic_DNA"/>
</dbReference>
<dbReference type="InterPro" id="IPR018973">
    <property type="entry name" value="MZB"/>
</dbReference>
<reference evidence="3 4" key="1">
    <citation type="journal article" date="2023" name="Microbiol. Spectr.">
        <title>Synergy between Genome Mining, Metabolomics, and Bioinformatics Uncovers Antibacterial Chlorinated Carbazole Alkaloids and Their Biosynthetic Gene Cluster from Streptomyces tubbatahanensis sp. nov., a Novel Actinomycete Isolated from Sulu Sea, Philippines.</title>
        <authorList>
            <person name="Tenebro C.P."/>
            <person name="Trono D.J.V.L."/>
            <person name="Balida L.A.P."/>
            <person name="Bayog L.K.A."/>
            <person name="Bruna J.R."/>
            <person name="Sabido E.M."/>
            <person name="Caspe D.P.C."/>
            <person name="de Los Santos E.L.C."/>
            <person name="Saludes J.P."/>
            <person name="Dalisay D.S."/>
        </authorList>
    </citation>
    <scope>NUCLEOTIDE SEQUENCE [LARGE SCALE GENOMIC DNA]</scope>
    <source>
        <strain evidence="3 4">DSD3025</strain>
    </source>
</reference>
<gene>
    <name evidence="3" type="ORF">MMF93_12415</name>
</gene>
<keyword evidence="4" id="KW-1185">Reference proteome</keyword>
<name>A0ABY3XS47_9ACTN</name>
<evidence type="ECO:0000259" key="2">
    <source>
        <dbReference type="Pfam" id="PF09369"/>
    </source>
</evidence>
<evidence type="ECO:0000313" key="3">
    <source>
        <dbReference type="EMBL" id="UNS97220.1"/>
    </source>
</evidence>
<evidence type="ECO:0000256" key="1">
    <source>
        <dbReference type="SAM" id="MobiDB-lite"/>
    </source>
</evidence>
<dbReference type="InterPro" id="IPR047721">
    <property type="entry name" value="DrmB"/>
</dbReference>
<dbReference type="NCBIfam" id="NF038324">
    <property type="entry name" value="DrmB_fam"/>
    <property type="match status" value="1"/>
</dbReference>
<dbReference type="RefSeq" id="WP_242751373.1">
    <property type="nucleotide sequence ID" value="NZ_CP093846.1"/>
</dbReference>
<organism evidence="3 4">
    <name type="scientific">Streptomyces tubbatahanensis</name>
    <dbReference type="NCBI Taxonomy" id="2923272"/>
    <lineage>
        <taxon>Bacteria</taxon>
        <taxon>Bacillati</taxon>
        <taxon>Actinomycetota</taxon>
        <taxon>Actinomycetes</taxon>
        <taxon>Kitasatosporales</taxon>
        <taxon>Streptomycetaceae</taxon>
        <taxon>Streptomyces</taxon>
    </lineage>
</organism>
<dbReference type="Proteomes" id="UP001202244">
    <property type="component" value="Chromosome"/>
</dbReference>
<feature type="compositionally biased region" description="Basic residues" evidence="1">
    <location>
        <begin position="1"/>
        <end position="10"/>
    </location>
</feature>
<accession>A0ABY3XS47</accession>
<proteinExistence type="predicted"/>
<dbReference type="Pfam" id="PF09369">
    <property type="entry name" value="MZB"/>
    <property type="match status" value="1"/>
</dbReference>
<feature type="region of interest" description="Disordered" evidence="1">
    <location>
        <begin position="1"/>
        <end position="28"/>
    </location>
</feature>
<feature type="domain" description="MrfA-like Zn-binding" evidence="2">
    <location>
        <begin position="487"/>
        <end position="584"/>
    </location>
</feature>